<evidence type="ECO:0000313" key="2">
    <source>
        <dbReference type="Proteomes" id="UP001230986"/>
    </source>
</evidence>
<organism evidence="1 2">
    <name type="scientific">Geitlerinema calcuttense NRMC-F 0142</name>
    <dbReference type="NCBI Taxonomy" id="2922238"/>
    <lineage>
        <taxon>Bacteria</taxon>
        <taxon>Bacillati</taxon>
        <taxon>Cyanobacteriota</taxon>
        <taxon>Cyanophyceae</taxon>
        <taxon>Geitlerinematales</taxon>
        <taxon>Geitlerinemataceae</taxon>
        <taxon>Geitlerinema</taxon>
    </lineage>
</organism>
<proteinExistence type="predicted"/>
<dbReference type="EMBL" id="JASVEJ010000023">
    <property type="protein sequence ID" value="MDL5057066.1"/>
    <property type="molecule type" value="Genomic_DNA"/>
</dbReference>
<sequence>MTVRNIATLPPGLGSRGDRGVCFVARWYLRMLARSTESIFLPFLTTFVGGGTKPNTTLAAVGFR</sequence>
<dbReference type="Proteomes" id="UP001230986">
    <property type="component" value="Unassembled WGS sequence"/>
</dbReference>
<keyword evidence="2" id="KW-1185">Reference proteome</keyword>
<gene>
    <name evidence="1" type="ORF">QQ055_06255</name>
</gene>
<reference evidence="1 2" key="1">
    <citation type="submission" date="2023-06" db="EMBL/GenBank/DDBJ databases">
        <title>Whole genome sequence of Oscillatoria calcuttensis NRMC-F 0142.</title>
        <authorList>
            <person name="Shakena Fathima T."/>
            <person name="Muralitharan G."/>
            <person name="Thajuddin N."/>
        </authorList>
    </citation>
    <scope>NUCLEOTIDE SEQUENCE [LARGE SCALE GENOMIC DNA]</scope>
    <source>
        <strain evidence="1 2">NRMC-F 0142</strain>
    </source>
</reference>
<name>A0ABT7LYH8_9CYAN</name>
<comment type="caution">
    <text evidence="1">The sequence shown here is derived from an EMBL/GenBank/DDBJ whole genome shotgun (WGS) entry which is preliminary data.</text>
</comment>
<evidence type="ECO:0000313" key="1">
    <source>
        <dbReference type="EMBL" id="MDL5057066.1"/>
    </source>
</evidence>
<dbReference type="RefSeq" id="WP_286004387.1">
    <property type="nucleotide sequence ID" value="NZ_JASVEJ010000023.1"/>
</dbReference>
<accession>A0ABT7LYH8</accession>
<protein>
    <submittedName>
        <fullName evidence="1">Uncharacterized protein</fullName>
    </submittedName>
</protein>